<evidence type="ECO:0000256" key="3">
    <source>
        <dbReference type="SAM" id="MobiDB-lite"/>
    </source>
</evidence>
<dbReference type="CDD" id="cd07185">
    <property type="entry name" value="OmpA_C-like"/>
    <property type="match status" value="1"/>
</dbReference>
<dbReference type="KEGG" id="nkf:Nkreftii_003710"/>
<reference evidence="6 7" key="1">
    <citation type="journal article" date="2020" name="ISME J.">
        <title>Enrichment and physiological characterization of a novel comammox Nitrospira indicates ammonium inhibition of complete nitrification.</title>
        <authorList>
            <person name="Sakoula D."/>
            <person name="Koch H."/>
            <person name="Frank J."/>
            <person name="Jetten M.S.M."/>
            <person name="van Kessel M.A.H.J."/>
            <person name="Lucker S."/>
        </authorList>
    </citation>
    <scope>NUCLEOTIDE SEQUENCE [LARGE SCALE GENOMIC DNA]</scope>
    <source>
        <strain evidence="6">Comreactor17</strain>
    </source>
</reference>
<dbReference type="PROSITE" id="PS51123">
    <property type="entry name" value="OMPA_2"/>
    <property type="match status" value="1"/>
</dbReference>
<evidence type="ECO:0000256" key="2">
    <source>
        <dbReference type="SAM" id="Coils"/>
    </source>
</evidence>
<sequence length="464" mass="50793">MIVKLIAFAILSMLTVNGQESSFAAAHQSMIDSQPTAFRSDYGQRSLLAMLVGFLGPADTQRAQQDKEPGSYIHLVDSDESAPATSMIPMTSITVDTPESQLSEADKERVRQEQLQQQLGAKENELAILRDKAAAATNQLNAEKTRADELEAQLTQKEQELSGICAQRDTHQQMSQDLNRTKSSLEQVKQQVIDREREFIVANEHLDDATQRLAAKEQELLMTKSNLDKMTHMLADVDRELLERNTQLTQAKRLLASLGRSLPKEGAQSASGKGSVPGQTGPSELGKLSENLANALRDELKQGTVALRQRGNKLTLALASGELFALGDAAMTSTGISLLERIGAALQQFDNQRVEIAGHTDSIPVRSDNRRPFRDNLELSRARAQHASQTLIDSGLGADRIKTVGYAATKPIASNKTAEGRGKNRRVEIIVTPWSAPPGKGKKVEQVVNRPAQPKKTVQKIINR</sequence>
<keyword evidence="4" id="KW-0732">Signal</keyword>
<protein>
    <recommendedName>
        <fullName evidence="5">OmpA-like domain-containing protein</fullName>
    </recommendedName>
</protein>
<feature type="region of interest" description="Disordered" evidence="3">
    <location>
        <begin position="262"/>
        <end position="286"/>
    </location>
</feature>
<evidence type="ECO:0000256" key="1">
    <source>
        <dbReference type="PROSITE-ProRule" id="PRU00473"/>
    </source>
</evidence>
<feature type="domain" description="OmpA-like" evidence="5">
    <location>
        <begin position="311"/>
        <end position="435"/>
    </location>
</feature>
<feature type="chain" id="PRO_5032350042" description="OmpA-like domain-containing protein" evidence="4">
    <location>
        <begin position="19"/>
        <end position="464"/>
    </location>
</feature>
<name>A0A7S8FHI3_9BACT</name>
<organism evidence="6 7">
    <name type="scientific">Candidatus Nitrospira kreftii</name>
    <dbReference type="NCBI Taxonomy" id="2652173"/>
    <lineage>
        <taxon>Bacteria</taxon>
        <taxon>Pseudomonadati</taxon>
        <taxon>Nitrospirota</taxon>
        <taxon>Nitrospiria</taxon>
        <taxon>Nitrospirales</taxon>
        <taxon>Nitrospiraceae</taxon>
        <taxon>Nitrospira</taxon>
    </lineage>
</organism>
<dbReference type="Pfam" id="PF00691">
    <property type="entry name" value="OmpA"/>
    <property type="match status" value="1"/>
</dbReference>
<dbReference type="InterPro" id="IPR006665">
    <property type="entry name" value="OmpA-like"/>
</dbReference>
<accession>A0A7S8FHI3</accession>
<dbReference type="AlphaFoldDB" id="A0A7S8FHI3"/>
<dbReference type="PANTHER" id="PTHR30329:SF21">
    <property type="entry name" value="LIPOPROTEIN YIAD-RELATED"/>
    <property type="match status" value="1"/>
</dbReference>
<dbReference type="InterPro" id="IPR050330">
    <property type="entry name" value="Bact_OuterMem_StrucFunc"/>
</dbReference>
<evidence type="ECO:0000256" key="4">
    <source>
        <dbReference type="SAM" id="SignalP"/>
    </source>
</evidence>
<evidence type="ECO:0000313" key="7">
    <source>
        <dbReference type="Proteomes" id="UP000593737"/>
    </source>
</evidence>
<gene>
    <name evidence="6" type="ORF">Nkreftii_003710</name>
</gene>
<feature type="signal peptide" evidence="4">
    <location>
        <begin position="1"/>
        <end position="18"/>
    </location>
</feature>
<keyword evidence="1" id="KW-0472">Membrane</keyword>
<dbReference type="SUPFAM" id="SSF103088">
    <property type="entry name" value="OmpA-like"/>
    <property type="match status" value="1"/>
</dbReference>
<dbReference type="Proteomes" id="UP000593737">
    <property type="component" value="Chromosome"/>
</dbReference>
<feature type="compositionally biased region" description="Polar residues" evidence="3">
    <location>
        <begin position="268"/>
        <end position="282"/>
    </location>
</feature>
<dbReference type="InterPro" id="IPR036737">
    <property type="entry name" value="OmpA-like_sf"/>
</dbReference>
<dbReference type="PANTHER" id="PTHR30329">
    <property type="entry name" value="STATOR ELEMENT OF FLAGELLAR MOTOR COMPLEX"/>
    <property type="match status" value="1"/>
</dbReference>
<keyword evidence="2" id="KW-0175">Coiled coil</keyword>
<dbReference type="EMBL" id="CP047423">
    <property type="protein sequence ID" value="QPD05936.1"/>
    <property type="molecule type" value="Genomic_DNA"/>
</dbReference>
<dbReference type="SUPFAM" id="SSF57997">
    <property type="entry name" value="Tropomyosin"/>
    <property type="match status" value="1"/>
</dbReference>
<dbReference type="GO" id="GO:0016020">
    <property type="term" value="C:membrane"/>
    <property type="evidence" value="ECO:0007669"/>
    <property type="project" value="UniProtKB-UniRule"/>
</dbReference>
<evidence type="ECO:0000313" key="6">
    <source>
        <dbReference type="EMBL" id="QPD05936.1"/>
    </source>
</evidence>
<proteinExistence type="predicted"/>
<feature type="coiled-coil region" evidence="2">
    <location>
        <begin position="105"/>
        <end position="226"/>
    </location>
</feature>
<evidence type="ECO:0000259" key="5">
    <source>
        <dbReference type="PROSITE" id="PS51123"/>
    </source>
</evidence>
<dbReference type="Gene3D" id="3.30.1330.60">
    <property type="entry name" value="OmpA-like domain"/>
    <property type="match status" value="1"/>
</dbReference>